<protein>
    <submittedName>
        <fullName evidence="2">Uncharacterized protein</fullName>
    </submittedName>
</protein>
<accession>A0A0V1ICM4</accession>
<evidence type="ECO:0000256" key="1">
    <source>
        <dbReference type="SAM" id="MobiDB-lite"/>
    </source>
</evidence>
<gene>
    <name evidence="2" type="ORF">T4B_7370</name>
</gene>
<keyword evidence="3" id="KW-1185">Reference proteome</keyword>
<feature type="region of interest" description="Disordered" evidence="1">
    <location>
        <begin position="1"/>
        <end position="51"/>
    </location>
</feature>
<comment type="caution">
    <text evidence="2">The sequence shown here is derived from an EMBL/GenBank/DDBJ whole genome shotgun (WGS) entry which is preliminary data.</text>
</comment>
<evidence type="ECO:0000313" key="2">
    <source>
        <dbReference type="EMBL" id="KRZ20595.1"/>
    </source>
</evidence>
<proteinExistence type="predicted"/>
<reference evidence="2 3" key="1">
    <citation type="submission" date="2015-01" db="EMBL/GenBank/DDBJ databases">
        <title>Evolution of Trichinella species and genotypes.</title>
        <authorList>
            <person name="Korhonen P.K."/>
            <person name="Edoardo P."/>
            <person name="Giuseppe L.R."/>
            <person name="Gasser R.B."/>
        </authorList>
    </citation>
    <scope>NUCLEOTIDE SEQUENCE [LARGE SCALE GENOMIC DNA]</scope>
    <source>
        <strain evidence="2">ISS588</strain>
    </source>
</reference>
<organism evidence="2 3">
    <name type="scientific">Trichinella pseudospiralis</name>
    <name type="common">Parasitic roundworm</name>
    <dbReference type="NCBI Taxonomy" id="6337"/>
    <lineage>
        <taxon>Eukaryota</taxon>
        <taxon>Metazoa</taxon>
        <taxon>Ecdysozoa</taxon>
        <taxon>Nematoda</taxon>
        <taxon>Enoplea</taxon>
        <taxon>Dorylaimia</taxon>
        <taxon>Trichinellida</taxon>
        <taxon>Trichinellidae</taxon>
        <taxon>Trichinella</taxon>
    </lineage>
</organism>
<dbReference type="Proteomes" id="UP000054805">
    <property type="component" value="Unassembled WGS sequence"/>
</dbReference>
<sequence>MIDEQLLQSSCVSSSSSSSSRNCNNSRRNSKSSNNSDLNRRRPGAYDQPDAVNIKPTARFDKKRPKNRWLVPLPKIVRFSRSVIDGTLHGESAVVLYPPRLMSIDTSKSLTDRLGLVEDVPNLTPSFWTGMTNIDWQSIAAQLETAIILLYRPV</sequence>
<dbReference type="EMBL" id="JYDS01000234">
    <property type="protein sequence ID" value="KRZ20595.1"/>
    <property type="molecule type" value="Genomic_DNA"/>
</dbReference>
<evidence type="ECO:0000313" key="3">
    <source>
        <dbReference type="Proteomes" id="UP000054805"/>
    </source>
</evidence>
<name>A0A0V1ICM4_TRIPS</name>
<dbReference type="AlphaFoldDB" id="A0A0V1ICM4"/>
<feature type="compositionally biased region" description="Low complexity" evidence="1">
    <location>
        <begin position="9"/>
        <end position="37"/>
    </location>
</feature>